<evidence type="ECO:0000313" key="3">
    <source>
        <dbReference type="EMBL" id="MCF4120414.1"/>
    </source>
</evidence>
<dbReference type="Proteomes" id="UP001165405">
    <property type="component" value="Unassembled WGS sequence"/>
</dbReference>
<dbReference type="EMBL" id="JAKGSG010000020">
    <property type="protein sequence ID" value="MCF4120414.1"/>
    <property type="molecule type" value="Genomic_DNA"/>
</dbReference>
<dbReference type="InterPro" id="IPR013974">
    <property type="entry name" value="SAF"/>
</dbReference>
<gene>
    <name evidence="3" type="ORF">L1785_05425</name>
</gene>
<reference evidence="3" key="1">
    <citation type="submission" date="2022-01" db="EMBL/GenBank/DDBJ databases">
        <title>Antribacter sp. nov., isolated from Guizhou of China.</title>
        <authorList>
            <person name="Chengliang C."/>
            <person name="Ya Z."/>
        </authorList>
    </citation>
    <scope>NUCLEOTIDE SEQUENCE</scope>
    <source>
        <strain evidence="3">KLBMP 9083</strain>
    </source>
</reference>
<proteinExistence type="predicted"/>
<comment type="caution">
    <text evidence="3">The sequence shown here is derived from an EMBL/GenBank/DDBJ whole genome shotgun (WGS) entry which is preliminary data.</text>
</comment>
<keyword evidence="4" id="KW-1185">Reference proteome</keyword>
<evidence type="ECO:0000259" key="2">
    <source>
        <dbReference type="SMART" id="SM00858"/>
    </source>
</evidence>
<feature type="domain" description="SAF" evidence="2">
    <location>
        <begin position="53"/>
        <end position="117"/>
    </location>
</feature>
<dbReference type="CDD" id="cd11614">
    <property type="entry name" value="SAF_CpaB_FlgA_like"/>
    <property type="match status" value="1"/>
</dbReference>
<protein>
    <submittedName>
        <fullName evidence="3">SAF domain-containing protein</fullName>
    </submittedName>
</protein>
<evidence type="ECO:0000256" key="1">
    <source>
        <dbReference type="SAM" id="MobiDB-lite"/>
    </source>
</evidence>
<dbReference type="Pfam" id="PF08666">
    <property type="entry name" value="SAF"/>
    <property type="match status" value="1"/>
</dbReference>
<feature type="region of interest" description="Disordered" evidence="1">
    <location>
        <begin position="1"/>
        <end position="22"/>
    </location>
</feature>
<evidence type="ECO:0000313" key="4">
    <source>
        <dbReference type="Proteomes" id="UP001165405"/>
    </source>
</evidence>
<organism evidence="3 4">
    <name type="scientific">Antribacter soli</name>
    <dbReference type="NCBI Taxonomy" id="2910976"/>
    <lineage>
        <taxon>Bacteria</taxon>
        <taxon>Bacillati</taxon>
        <taxon>Actinomycetota</taxon>
        <taxon>Actinomycetes</taxon>
        <taxon>Micrococcales</taxon>
        <taxon>Promicromonosporaceae</taxon>
        <taxon>Antribacter</taxon>
    </lineage>
</organism>
<dbReference type="AlphaFoldDB" id="A0AA41QE18"/>
<dbReference type="SMART" id="SM00858">
    <property type="entry name" value="SAF"/>
    <property type="match status" value="1"/>
</dbReference>
<name>A0AA41QE18_9MICO</name>
<sequence>MSGQVPAARPRPPAPAKPTRARRRPALVALGLALVALSVLATVYLTTTLGETQKVLVLVNDVARGEEITSADLRVADLPLSPSDLTPVAEGLAKTVDGKRATVDLLAGQLLTPTSYAEEVGPAEGMSVVGVSLADNQMPTRTPLTSGDRVRIVETPVAGGEPPVEDPFAIDAIVRSVAPSDLGDQTVIDLEVDRADAAALAARAATGRVALILDSLADGNG</sequence>
<dbReference type="RefSeq" id="WP_236088184.1">
    <property type="nucleotide sequence ID" value="NZ_JAKGSG010000020.1"/>
</dbReference>
<accession>A0AA41QE18</accession>